<keyword evidence="5" id="KW-0812">Transmembrane</keyword>
<dbReference type="KEGG" id="pbh:AAW51_2921"/>
<dbReference type="InterPro" id="IPR051906">
    <property type="entry name" value="TolC-like"/>
</dbReference>
<feature type="compositionally biased region" description="Pro residues" evidence="8">
    <location>
        <begin position="502"/>
        <end position="522"/>
    </location>
</feature>
<feature type="region of interest" description="Disordered" evidence="8">
    <location>
        <begin position="56"/>
        <end position="80"/>
    </location>
</feature>
<organism evidence="9 10">
    <name type="scientific">Caldimonas brevitalea</name>
    <dbReference type="NCBI Taxonomy" id="413882"/>
    <lineage>
        <taxon>Bacteria</taxon>
        <taxon>Pseudomonadati</taxon>
        <taxon>Pseudomonadota</taxon>
        <taxon>Betaproteobacteria</taxon>
        <taxon>Burkholderiales</taxon>
        <taxon>Sphaerotilaceae</taxon>
        <taxon>Caldimonas</taxon>
    </lineage>
</organism>
<feature type="region of interest" description="Disordered" evidence="8">
    <location>
        <begin position="464"/>
        <end position="522"/>
    </location>
</feature>
<evidence type="ECO:0000313" key="10">
    <source>
        <dbReference type="Proteomes" id="UP000035352"/>
    </source>
</evidence>
<dbReference type="Pfam" id="PF02321">
    <property type="entry name" value="OEP"/>
    <property type="match status" value="2"/>
</dbReference>
<feature type="compositionally biased region" description="Low complexity" evidence="8">
    <location>
        <begin position="473"/>
        <end position="489"/>
    </location>
</feature>
<dbReference type="SUPFAM" id="SSF56954">
    <property type="entry name" value="Outer membrane efflux proteins (OEP)"/>
    <property type="match status" value="1"/>
</dbReference>
<dbReference type="STRING" id="413882.AAW51_2921"/>
<evidence type="ECO:0000256" key="6">
    <source>
        <dbReference type="ARBA" id="ARBA00023136"/>
    </source>
</evidence>
<dbReference type="NCBIfam" id="TIGR01844">
    <property type="entry name" value="type_I_sec_TolC"/>
    <property type="match status" value="1"/>
</dbReference>
<evidence type="ECO:0000256" key="5">
    <source>
        <dbReference type="ARBA" id="ARBA00022692"/>
    </source>
</evidence>
<dbReference type="InterPro" id="IPR003423">
    <property type="entry name" value="OMP_efflux"/>
</dbReference>
<keyword evidence="7" id="KW-0998">Cell outer membrane</keyword>
<dbReference type="Proteomes" id="UP000035352">
    <property type="component" value="Chromosome"/>
</dbReference>
<proteinExistence type="inferred from homology"/>
<dbReference type="GO" id="GO:1990281">
    <property type="term" value="C:efflux pump complex"/>
    <property type="evidence" value="ECO:0007669"/>
    <property type="project" value="TreeGrafter"/>
</dbReference>
<evidence type="ECO:0000256" key="4">
    <source>
        <dbReference type="ARBA" id="ARBA00022452"/>
    </source>
</evidence>
<dbReference type="GO" id="GO:0015562">
    <property type="term" value="F:efflux transmembrane transporter activity"/>
    <property type="evidence" value="ECO:0007669"/>
    <property type="project" value="InterPro"/>
</dbReference>
<reference evidence="9 10" key="1">
    <citation type="submission" date="2015-05" db="EMBL/GenBank/DDBJ databases">
        <authorList>
            <person name="Tang B."/>
            <person name="Yu Y."/>
        </authorList>
    </citation>
    <scope>NUCLEOTIDE SEQUENCE [LARGE SCALE GENOMIC DNA]</scope>
    <source>
        <strain evidence="9 10">DSM 7029</strain>
    </source>
</reference>
<feature type="region of interest" description="Disordered" evidence="8">
    <location>
        <begin position="1"/>
        <end position="22"/>
    </location>
</feature>
<evidence type="ECO:0000313" key="9">
    <source>
        <dbReference type="EMBL" id="AKJ29612.1"/>
    </source>
</evidence>
<evidence type="ECO:0000256" key="8">
    <source>
        <dbReference type="SAM" id="MobiDB-lite"/>
    </source>
</evidence>
<dbReference type="GO" id="GO:0015288">
    <property type="term" value="F:porin activity"/>
    <property type="evidence" value="ECO:0007669"/>
    <property type="project" value="TreeGrafter"/>
</dbReference>
<dbReference type="AlphaFoldDB" id="A0A0G3BJQ3"/>
<keyword evidence="4" id="KW-1134">Transmembrane beta strand</keyword>
<evidence type="ECO:0000256" key="3">
    <source>
        <dbReference type="ARBA" id="ARBA00022448"/>
    </source>
</evidence>
<keyword evidence="10" id="KW-1185">Reference proteome</keyword>
<dbReference type="Gene3D" id="1.20.1600.10">
    <property type="entry name" value="Outer membrane efflux proteins (OEP)"/>
    <property type="match status" value="1"/>
</dbReference>
<comment type="similarity">
    <text evidence="2">Belongs to the outer membrane factor (OMF) (TC 1.B.17) family.</text>
</comment>
<dbReference type="EMBL" id="CP011371">
    <property type="protein sequence ID" value="AKJ29612.1"/>
    <property type="molecule type" value="Genomic_DNA"/>
</dbReference>
<keyword evidence="3" id="KW-0813">Transport</keyword>
<name>A0A0G3BJQ3_9BURK</name>
<evidence type="ECO:0000256" key="1">
    <source>
        <dbReference type="ARBA" id="ARBA00004442"/>
    </source>
</evidence>
<evidence type="ECO:0000256" key="7">
    <source>
        <dbReference type="ARBA" id="ARBA00023237"/>
    </source>
</evidence>
<comment type="subcellular location">
    <subcellularLocation>
        <location evidence="1">Cell outer membrane</location>
    </subcellularLocation>
</comment>
<dbReference type="PANTHER" id="PTHR30026">
    <property type="entry name" value="OUTER MEMBRANE PROTEIN TOLC"/>
    <property type="match status" value="1"/>
</dbReference>
<dbReference type="GO" id="GO:0009279">
    <property type="term" value="C:cell outer membrane"/>
    <property type="evidence" value="ECO:0007669"/>
    <property type="project" value="UniProtKB-SubCell"/>
</dbReference>
<dbReference type="PATRIC" id="fig|413882.6.peg.3046"/>
<sequence>MLASLPAAGQSSPALQTAARQALDSNPELGARLHAWTAARHEVGVARGGYLPRLDLTASGGRDRDKVESRTPEKSSLSRTGASLSVTQMLWDGGDTRSEVQRLGHAGLSRYFEFTDAAQQTALEAVRAYYDVARFRRLVELAEDNYVQHKASHDQIQARFRAGVSRGVDLEQAAARLALAESNLSTEIANLHDVSARYQRIVGQLPPASVELPQPLQQGLPVSAASALETAVARSGAVSAAIENLRAVRWQLRSGEATYQPRLEARLRSGFGHNYESVPDQRRDTSAELLLTWNLYNGGSDHARVRQLADLAEQAAALRDKACRDTRQTTTIAYNDTQKLVDQLRFLDANQLAIEKARDAYRKQFDIGQRSLLDLLNSENELYTARRAYANAEYDLGIAYARVHAAAGTLLSTLGITAQAEPPPEAQGWAAGEDQAARCPAAGPEVLITSKSQLDARAHRLSNAAPALPPGVLPGTAPQTAPTAPAGPGSRDGAPVTTTPSRPAPLPAPARPGAVPPAGAPR</sequence>
<dbReference type="InterPro" id="IPR010130">
    <property type="entry name" value="T1SS_OMP_TolC"/>
</dbReference>
<protein>
    <submittedName>
        <fullName evidence="9">Type I secretion system, outer membrane component LapE</fullName>
    </submittedName>
</protein>
<dbReference type="PANTHER" id="PTHR30026:SF22">
    <property type="entry name" value="OUTER MEMBRANE EFFLUX PROTEIN"/>
    <property type="match status" value="1"/>
</dbReference>
<keyword evidence="6" id="KW-0472">Membrane</keyword>
<evidence type="ECO:0000256" key="2">
    <source>
        <dbReference type="ARBA" id="ARBA00007613"/>
    </source>
</evidence>
<feature type="compositionally biased region" description="Basic and acidic residues" evidence="8">
    <location>
        <begin position="61"/>
        <end position="73"/>
    </location>
</feature>
<accession>A0A0G3BJQ3</accession>
<feature type="compositionally biased region" description="Polar residues" evidence="8">
    <location>
        <begin position="9"/>
        <end position="19"/>
    </location>
</feature>
<gene>
    <name evidence="9" type="ORF">AAW51_2921</name>
</gene>